<dbReference type="Proteomes" id="UP000005056">
    <property type="component" value="Unassembled WGS sequence"/>
</dbReference>
<keyword evidence="1" id="KW-0472">Membrane</keyword>
<feature type="transmembrane region" description="Helical" evidence="1">
    <location>
        <begin position="7"/>
        <end position="27"/>
    </location>
</feature>
<reference evidence="2 3" key="1">
    <citation type="submission" date="2010-09" db="EMBL/GenBank/DDBJ databases">
        <authorList>
            <person name="Weinstock G."/>
            <person name="Sodergren E."/>
            <person name="Clifton S."/>
            <person name="Fulton L."/>
            <person name="Fulton B."/>
            <person name="Courtney L."/>
            <person name="Fronick C."/>
            <person name="Harrison M."/>
            <person name="Strong C."/>
            <person name="Farmer C."/>
            <person name="Delahaunty K."/>
            <person name="Markovic C."/>
            <person name="Hall O."/>
            <person name="Minx P."/>
            <person name="Tomlinson C."/>
            <person name="Mitreva M."/>
            <person name="Hou S."/>
            <person name="Chen J."/>
            <person name="Wollam A."/>
            <person name="Pepin K.H."/>
            <person name="Johnson M."/>
            <person name="Bhonagiri V."/>
            <person name="Zhang X."/>
            <person name="Suruliraj S."/>
            <person name="Warren W."/>
            <person name="Chinwalla A."/>
            <person name="Mardis E.R."/>
            <person name="Wilson R.K."/>
        </authorList>
    </citation>
    <scope>NUCLEOTIDE SEQUENCE [LARGE SCALE GENOMIC DNA]</scope>
    <source>
        <strain evidence="2 3">MS 85-1</strain>
    </source>
</reference>
<evidence type="ECO:0000313" key="3">
    <source>
        <dbReference type="Proteomes" id="UP000005056"/>
    </source>
</evidence>
<comment type="caution">
    <text evidence="2">The sequence shown here is derived from an EMBL/GenBank/DDBJ whole genome shotgun (WGS) entry which is preliminary data.</text>
</comment>
<dbReference type="EMBL" id="ADWQ01000001">
    <property type="protein sequence ID" value="EFU37761.1"/>
    <property type="molecule type" value="Genomic_DNA"/>
</dbReference>
<evidence type="ECO:0000256" key="1">
    <source>
        <dbReference type="SAM" id="Phobius"/>
    </source>
</evidence>
<name>A0AAN3SH92_ECOLX</name>
<keyword evidence="1" id="KW-0812">Transmembrane</keyword>
<evidence type="ECO:0000313" key="2">
    <source>
        <dbReference type="EMBL" id="EFU37761.1"/>
    </source>
</evidence>
<feature type="transmembrane region" description="Helical" evidence="1">
    <location>
        <begin position="39"/>
        <end position="58"/>
    </location>
</feature>
<protein>
    <submittedName>
        <fullName evidence="2">Uncharacterized protein</fullName>
    </submittedName>
</protein>
<accession>A0AAN3SH92</accession>
<keyword evidence="1" id="KW-1133">Transmembrane helix</keyword>
<gene>
    <name evidence="2" type="ORF">HMPREF9350_00179</name>
</gene>
<dbReference type="AlphaFoldDB" id="A0AAN3SH92"/>
<organism evidence="2 3">
    <name type="scientific">Escherichia coli MS 85-1</name>
    <dbReference type="NCBI Taxonomy" id="679202"/>
    <lineage>
        <taxon>Bacteria</taxon>
        <taxon>Pseudomonadati</taxon>
        <taxon>Pseudomonadota</taxon>
        <taxon>Gammaproteobacteria</taxon>
        <taxon>Enterobacterales</taxon>
        <taxon>Enterobacteriaceae</taxon>
        <taxon>Escherichia</taxon>
    </lineage>
</organism>
<proteinExistence type="predicted"/>
<sequence>MKLSGREIAIVFHFAGDFFLYVEIFTATRKHLCGCDATVNPVIVFVQVIIILISIITWRDFLSPIARKRNTFIYIEFIFDVF</sequence>